<dbReference type="PANTHER" id="PTHR34598:SF3">
    <property type="entry name" value="OXIDOREDUCTASE AN1597"/>
    <property type="match status" value="1"/>
</dbReference>
<dbReference type="NCBIfam" id="NF041278">
    <property type="entry name" value="CmcJ_NvfI_EfuI"/>
    <property type="match status" value="1"/>
</dbReference>
<dbReference type="GO" id="GO:0016491">
    <property type="term" value="F:oxidoreductase activity"/>
    <property type="evidence" value="ECO:0007669"/>
    <property type="project" value="UniProtKB-KW"/>
</dbReference>
<proteinExistence type="inferred from homology"/>
<evidence type="ECO:0000313" key="3">
    <source>
        <dbReference type="EMBL" id="KAF2685925.1"/>
    </source>
</evidence>
<dbReference type="InterPro" id="IPR044053">
    <property type="entry name" value="AsaB-like"/>
</dbReference>
<dbReference type="OrthoDB" id="412788at2759"/>
<evidence type="ECO:0000256" key="1">
    <source>
        <dbReference type="ARBA" id="ARBA00023002"/>
    </source>
</evidence>
<dbReference type="Proteomes" id="UP000799291">
    <property type="component" value="Unassembled WGS sequence"/>
</dbReference>
<evidence type="ECO:0008006" key="5">
    <source>
        <dbReference type="Google" id="ProtNLM"/>
    </source>
</evidence>
<accession>A0A6G1J6R1</accession>
<evidence type="ECO:0000256" key="2">
    <source>
        <dbReference type="ARBA" id="ARBA00023604"/>
    </source>
</evidence>
<keyword evidence="4" id="KW-1185">Reference proteome</keyword>
<organism evidence="3 4">
    <name type="scientific">Lentithecium fluviatile CBS 122367</name>
    <dbReference type="NCBI Taxonomy" id="1168545"/>
    <lineage>
        <taxon>Eukaryota</taxon>
        <taxon>Fungi</taxon>
        <taxon>Dikarya</taxon>
        <taxon>Ascomycota</taxon>
        <taxon>Pezizomycotina</taxon>
        <taxon>Dothideomycetes</taxon>
        <taxon>Pleosporomycetidae</taxon>
        <taxon>Pleosporales</taxon>
        <taxon>Massarineae</taxon>
        <taxon>Lentitheciaceae</taxon>
        <taxon>Lentithecium</taxon>
    </lineage>
</organism>
<comment type="similarity">
    <text evidence="2">Belongs to the asaB hydroxylase/desaturase family.</text>
</comment>
<keyword evidence="1" id="KW-0560">Oxidoreductase</keyword>
<name>A0A6G1J6R1_9PLEO</name>
<gene>
    <name evidence="3" type="ORF">K458DRAFT_417109</name>
</gene>
<dbReference type="AlphaFoldDB" id="A0A6G1J6R1"/>
<evidence type="ECO:0000313" key="4">
    <source>
        <dbReference type="Proteomes" id="UP000799291"/>
    </source>
</evidence>
<protein>
    <recommendedName>
        <fullName evidence="5">Methyltransferase</fullName>
    </recommendedName>
</protein>
<sequence length="288" mass="33304">MELDTRGSVRYMDRLELYKTEKPYVSSIEPWNVPGAKSNNLSTTPTEVTIRNMRPVLKDFSIDCQGFQAATMSTAMQEADFYDPKLIEGMYYSECEAFLKQRFGAEKVCFFDNTLRRVDREDSDPFRQLQSIQSLTAAADVHVDQTPASAYRRIRNLFGTEMDKLLEGRFRILNIWRPLFTPLYDHPLALCDYRSTDPSDFIATDMPSPQWIGELYQVAQNPTHEWWFLPAMLDREVLIIKCFDSLAEKQNGSIAKCTPHCSFVWKDTPQGARPRESLEVRALIWSPL</sequence>
<dbReference type="EMBL" id="MU005578">
    <property type="protein sequence ID" value="KAF2685925.1"/>
    <property type="molecule type" value="Genomic_DNA"/>
</dbReference>
<reference evidence="3" key="1">
    <citation type="journal article" date="2020" name="Stud. Mycol.">
        <title>101 Dothideomycetes genomes: a test case for predicting lifestyles and emergence of pathogens.</title>
        <authorList>
            <person name="Haridas S."/>
            <person name="Albert R."/>
            <person name="Binder M."/>
            <person name="Bloem J."/>
            <person name="Labutti K."/>
            <person name="Salamov A."/>
            <person name="Andreopoulos B."/>
            <person name="Baker S."/>
            <person name="Barry K."/>
            <person name="Bills G."/>
            <person name="Bluhm B."/>
            <person name="Cannon C."/>
            <person name="Castanera R."/>
            <person name="Culley D."/>
            <person name="Daum C."/>
            <person name="Ezra D."/>
            <person name="Gonzalez J."/>
            <person name="Henrissat B."/>
            <person name="Kuo A."/>
            <person name="Liang C."/>
            <person name="Lipzen A."/>
            <person name="Lutzoni F."/>
            <person name="Magnuson J."/>
            <person name="Mondo S."/>
            <person name="Nolan M."/>
            <person name="Ohm R."/>
            <person name="Pangilinan J."/>
            <person name="Park H.-J."/>
            <person name="Ramirez L."/>
            <person name="Alfaro M."/>
            <person name="Sun H."/>
            <person name="Tritt A."/>
            <person name="Yoshinaga Y."/>
            <person name="Zwiers L.-H."/>
            <person name="Turgeon B."/>
            <person name="Goodwin S."/>
            <person name="Spatafora J."/>
            <person name="Crous P."/>
            <person name="Grigoriev I."/>
        </authorList>
    </citation>
    <scope>NUCLEOTIDE SEQUENCE</scope>
    <source>
        <strain evidence="3">CBS 122367</strain>
    </source>
</reference>
<dbReference type="PANTHER" id="PTHR34598">
    <property type="entry name" value="BLL6449 PROTEIN"/>
    <property type="match status" value="1"/>
</dbReference>